<evidence type="ECO:0000313" key="1">
    <source>
        <dbReference type="EMBL" id="KRZ17904.1"/>
    </source>
</evidence>
<accession>A0A0V1I5Y1</accession>
<sequence>MEEGAKLAKKVLKKRVDNLELNPADKFTSKSPSIKHNCCTFQQSIVITFPIVPAYTARANTSNTDDQHCSSRTKIY</sequence>
<gene>
    <name evidence="1" type="ORF">T11_17811</name>
</gene>
<dbReference type="AlphaFoldDB" id="A0A0V1I5Y1"/>
<proteinExistence type="predicted"/>
<name>A0A0V1I5Y1_9BILA</name>
<reference evidence="1 2" key="1">
    <citation type="submission" date="2015-01" db="EMBL/GenBank/DDBJ databases">
        <title>Evolution of Trichinella species and genotypes.</title>
        <authorList>
            <person name="Korhonen P.K."/>
            <person name="Edoardo P."/>
            <person name="Giuseppe L.R."/>
            <person name="Gasser R.B."/>
        </authorList>
    </citation>
    <scope>NUCLEOTIDE SEQUENCE [LARGE SCALE GENOMIC DNA]</scope>
    <source>
        <strain evidence="1">ISS1029</strain>
    </source>
</reference>
<dbReference type="EMBL" id="JYDP01000005">
    <property type="protein sequence ID" value="KRZ17904.1"/>
    <property type="molecule type" value="Genomic_DNA"/>
</dbReference>
<evidence type="ECO:0000313" key="2">
    <source>
        <dbReference type="Proteomes" id="UP000055024"/>
    </source>
</evidence>
<organism evidence="1 2">
    <name type="scientific">Trichinella zimbabwensis</name>
    <dbReference type="NCBI Taxonomy" id="268475"/>
    <lineage>
        <taxon>Eukaryota</taxon>
        <taxon>Metazoa</taxon>
        <taxon>Ecdysozoa</taxon>
        <taxon>Nematoda</taxon>
        <taxon>Enoplea</taxon>
        <taxon>Dorylaimia</taxon>
        <taxon>Trichinellida</taxon>
        <taxon>Trichinellidae</taxon>
        <taxon>Trichinella</taxon>
    </lineage>
</organism>
<comment type="caution">
    <text evidence="1">The sequence shown here is derived from an EMBL/GenBank/DDBJ whole genome shotgun (WGS) entry which is preliminary data.</text>
</comment>
<keyword evidence="2" id="KW-1185">Reference proteome</keyword>
<dbReference type="Proteomes" id="UP000055024">
    <property type="component" value="Unassembled WGS sequence"/>
</dbReference>
<protein>
    <submittedName>
        <fullName evidence="1">Uncharacterized protein</fullName>
    </submittedName>
</protein>